<proteinExistence type="predicted"/>
<dbReference type="PANTHER" id="PTHR38687:SF1">
    <property type="entry name" value="CELL DIVISION PROTEIN DEDD"/>
    <property type="match status" value="1"/>
</dbReference>
<dbReference type="Proteomes" id="UP001595478">
    <property type="component" value="Unassembled WGS sequence"/>
</dbReference>
<dbReference type="PROSITE" id="PS51724">
    <property type="entry name" value="SPOR"/>
    <property type="match status" value="1"/>
</dbReference>
<reference evidence="4" key="1">
    <citation type="journal article" date="2019" name="Int. J. Syst. Evol. Microbiol.">
        <title>The Global Catalogue of Microorganisms (GCM) 10K type strain sequencing project: providing services to taxonomists for standard genome sequencing and annotation.</title>
        <authorList>
            <consortium name="The Broad Institute Genomics Platform"/>
            <consortium name="The Broad Institute Genome Sequencing Center for Infectious Disease"/>
            <person name="Wu L."/>
            <person name="Ma J."/>
        </authorList>
    </citation>
    <scope>NUCLEOTIDE SEQUENCE [LARGE SCALE GENOMIC DNA]</scope>
    <source>
        <strain evidence="4">KCTC 52473</strain>
    </source>
</reference>
<dbReference type="RefSeq" id="WP_376918336.1">
    <property type="nucleotide sequence ID" value="NZ_JBHRSW010000004.1"/>
</dbReference>
<feature type="compositionally biased region" description="Low complexity" evidence="1">
    <location>
        <begin position="102"/>
        <end position="113"/>
    </location>
</feature>
<feature type="domain" description="SPOR" evidence="2">
    <location>
        <begin position="141"/>
        <end position="220"/>
    </location>
</feature>
<name>A0ABV7FIT5_9ALTE</name>
<dbReference type="Pfam" id="PF05036">
    <property type="entry name" value="SPOR"/>
    <property type="match status" value="1"/>
</dbReference>
<gene>
    <name evidence="3" type="ORF">ACFOHL_01005</name>
</gene>
<dbReference type="InterPro" id="IPR007730">
    <property type="entry name" value="SPOR-like_dom"/>
</dbReference>
<feature type="compositionally biased region" description="Basic and acidic residues" evidence="1">
    <location>
        <begin position="114"/>
        <end position="125"/>
    </location>
</feature>
<keyword evidence="4" id="KW-1185">Reference proteome</keyword>
<evidence type="ECO:0000259" key="2">
    <source>
        <dbReference type="PROSITE" id="PS51724"/>
    </source>
</evidence>
<accession>A0ABV7FIT5</accession>
<dbReference type="InterPro" id="IPR036680">
    <property type="entry name" value="SPOR-like_sf"/>
</dbReference>
<dbReference type="PANTHER" id="PTHR38687">
    <property type="entry name" value="CELL DIVISION PROTEIN DEDD-RELATED"/>
    <property type="match status" value="1"/>
</dbReference>
<evidence type="ECO:0000256" key="1">
    <source>
        <dbReference type="SAM" id="MobiDB-lite"/>
    </source>
</evidence>
<protein>
    <submittedName>
        <fullName evidence="3">SPOR domain-containing protein</fullName>
    </submittedName>
</protein>
<organism evidence="3 4">
    <name type="scientific">Agaribacter flavus</name>
    <dbReference type="NCBI Taxonomy" id="1902781"/>
    <lineage>
        <taxon>Bacteria</taxon>
        <taxon>Pseudomonadati</taxon>
        <taxon>Pseudomonadota</taxon>
        <taxon>Gammaproteobacteria</taxon>
        <taxon>Alteromonadales</taxon>
        <taxon>Alteromonadaceae</taxon>
        <taxon>Agaribacter</taxon>
    </lineage>
</organism>
<evidence type="ECO:0000313" key="3">
    <source>
        <dbReference type="EMBL" id="MFC3120194.1"/>
    </source>
</evidence>
<dbReference type="SUPFAM" id="SSF110997">
    <property type="entry name" value="Sporulation related repeat"/>
    <property type="match status" value="1"/>
</dbReference>
<dbReference type="Gene3D" id="3.30.70.1070">
    <property type="entry name" value="Sporulation related repeat"/>
    <property type="match status" value="1"/>
</dbReference>
<evidence type="ECO:0000313" key="4">
    <source>
        <dbReference type="Proteomes" id="UP001595478"/>
    </source>
</evidence>
<comment type="caution">
    <text evidence="3">The sequence shown here is derived from an EMBL/GenBank/DDBJ whole genome shotgun (WGS) entry which is preliminary data.</text>
</comment>
<sequence>MSSALKNRIVGTVIVVALAVILLPQFLDGEKNVSNKSFVDVPPAPAELEIPAESEFDREAIKQTVSRPLDIVDEQPVDGGEIAVTPEGATSNIGDDSRVDSTDSSASQLASSSIREESVAKEAATKEQNAPELQEELPQIEIKNSGWVIQLGSFSDQANAKKLMRNVRSAGYRVYSRPIQTRLGVLTKVFVGPELVKSELENALPHLKEITGLSGKITEFEVSAQ</sequence>
<dbReference type="InterPro" id="IPR052521">
    <property type="entry name" value="Cell_div_SPOR-domain"/>
</dbReference>
<dbReference type="EMBL" id="JBHRSW010000004">
    <property type="protein sequence ID" value="MFC3120194.1"/>
    <property type="molecule type" value="Genomic_DNA"/>
</dbReference>
<feature type="region of interest" description="Disordered" evidence="1">
    <location>
        <begin position="75"/>
        <end position="134"/>
    </location>
</feature>